<dbReference type="Proteomes" id="UP000823615">
    <property type="component" value="Unassembled WGS sequence"/>
</dbReference>
<evidence type="ECO:0000313" key="5">
    <source>
        <dbReference type="EMBL" id="MBO8436810.1"/>
    </source>
</evidence>
<gene>
    <name evidence="5" type="ORF">IAA97_07530</name>
</gene>
<dbReference type="Gene3D" id="1.10.443.10">
    <property type="entry name" value="Intergrase catalytic core"/>
    <property type="match status" value="1"/>
</dbReference>
<evidence type="ECO:0000256" key="2">
    <source>
        <dbReference type="ARBA" id="ARBA00023125"/>
    </source>
</evidence>
<dbReference type="GO" id="GO:0006310">
    <property type="term" value="P:DNA recombination"/>
    <property type="evidence" value="ECO:0007669"/>
    <property type="project" value="UniProtKB-KW"/>
</dbReference>
<reference evidence="5" key="1">
    <citation type="submission" date="2020-10" db="EMBL/GenBank/DDBJ databases">
        <authorList>
            <person name="Gilroy R."/>
        </authorList>
    </citation>
    <scope>NUCLEOTIDE SEQUENCE</scope>
    <source>
        <strain evidence="5">7293</strain>
    </source>
</reference>
<dbReference type="EMBL" id="JADIMT010000089">
    <property type="protein sequence ID" value="MBO8436810.1"/>
    <property type="molecule type" value="Genomic_DNA"/>
</dbReference>
<protein>
    <submittedName>
        <fullName evidence="5">Tyrosine-type recombinase/integrase</fullName>
    </submittedName>
</protein>
<evidence type="ECO:0000256" key="3">
    <source>
        <dbReference type="ARBA" id="ARBA00023172"/>
    </source>
</evidence>
<dbReference type="InterPro" id="IPR013762">
    <property type="entry name" value="Integrase-like_cat_sf"/>
</dbReference>
<dbReference type="InterPro" id="IPR050090">
    <property type="entry name" value="Tyrosine_recombinase_XerCD"/>
</dbReference>
<sequence>MRFRRQYTLYSDKAVKGKPIWYFRVYLPDGTRRAKSTGCTSKEKARIYVEGLLNNESLLRKVFETDLIIKVDSSNTLLQTNIVESNGDVPTFTEYASHWWKWDTCPYVLARRAAGTEKHPGIKQSYVKSSEMWTRTYLIPYFGKCKLNEISVDMVNSFWQVLKEKHNLAPKTINNIRSVFIIMMKEAVNRELIESNPVEKTFARTVDKKKQKLLTDEECAKLFDIERIRDLWKDKIVYYAYSFVAGLTGMRAGELLALTINDITSSKIYVRKSYSGAFGMSTTKTSEERIIPITPEIYRVLYVAWQSHPNDECDFIFSFDGKKPMNEGRARVAFYAALEKIGISEKERKARGITFHSWRHKFTTDCIRSNMHPEKIKALTGHHSMEMLSRYTDLDAERDIASQINEIQSTKGKEFTNGLK</sequence>
<evidence type="ECO:0000259" key="4">
    <source>
        <dbReference type="PROSITE" id="PS51898"/>
    </source>
</evidence>
<feature type="domain" description="Tyr recombinase" evidence="4">
    <location>
        <begin position="209"/>
        <end position="405"/>
    </location>
</feature>
<dbReference type="SUPFAM" id="SSF56349">
    <property type="entry name" value="DNA breaking-rejoining enzymes"/>
    <property type="match status" value="1"/>
</dbReference>
<proteinExistence type="inferred from homology"/>
<dbReference type="InterPro" id="IPR010998">
    <property type="entry name" value="Integrase_recombinase_N"/>
</dbReference>
<organism evidence="5 6">
    <name type="scientific">Candidatus Ornithospirochaeta stercoripullorum</name>
    <dbReference type="NCBI Taxonomy" id="2840899"/>
    <lineage>
        <taxon>Bacteria</taxon>
        <taxon>Pseudomonadati</taxon>
        <taxon>Spirochaetota</taxon>
        <taxon>Spirochaetia</taxon>
        <taxon>Spirochaetales</taxon>
        <taxon>Spirochaetaceae</taxon>
        <taxon>Spirochaetaceae incertae sedis</taxon>
        <taxon>Candidatus Ornithospirochaeta</taxon>
    </lineage>
</organism>
<dbReference type="InterPro" id="IPR002104">
    <property type="entry name" value="Integrase_catalytic"/>
</dbReference>
<dbReference type="PANTHER" id="PTHR30349:SF41">
    <property type="entry name" value="INTEGRASE_RECOMBINASE PROTEIN MJ0367-RELATED"/>
    <property type="match status" value="1"/>
</dbReference>
<dbReference type="GO" id="GO:0003677">
    <property type="term" value="F:DNA binding"/>
    <property type="evidence" value="ECO:0007669"/>
    <property type="project" value="UniProtKB-KW"/>
</dbReference>
<comment type="similarity">
    <text evidence="1">Belongs to the 'phage' integrase family.</text>
</comment>
<keyword evidence="3" id="KW-0233">DNA recombination</keyword>
<dbReference type="PROSITE" id="PS51898">
    <property type="entry name" value="TYR_RECOMBINASE"/>
    <property type="match status" value="1"/>
</dbReference>
<comment type="caution">
    <text evidence="5">The sequence shown here is derived from an EMBL/GenBank/DDBJ whole genome shotgun (WGS) entry which is preliminary data.</text>
</comment>
<dbReference type="InterPro" id="IPR025269">
    <property type="entry name" value="SAM-like_dom"/>
</dbReference>
<dbReference type="Gene3D" id="1.10.150.130">
    <property type="match status" value="1"/>
</dbReference>
<evidence type="ECO:0000313" key="6">
    <source>
        <dbReference type="Proteomes" id="UP000823615"/>
    </source>
</evidence>
<keyword evidence="2" id="KW-0238">DNA-binding</keyword>
<name>A0A9D9E2P0_9SPIO</name>
<dbReference type="InterPro" id="IPR011010">
    <property type="entry name" value="DNA_brk_join_enz"/>
</dbReference>
<dbReference type="PANTHER" id="PTHR30349">
    <property type="entry name" value="PHAGE INTEGRASE-RELATED"/>
    <property type="match status" value="1"/>
</dbReference>
<reference evidence="5" key="2">
    <citation type="journal article" date="2021" name="PeerJ">
        <title>Extensive microbial diversity within the chicken gut microbiome revealed by metagenomics and culture.</title>
        <authorList>
            <person name="Gilroy R."/>
            <person name="Ravi A."/>
            <person name="Getino M."/>
            <person name="Pursley I."/>
            <person name="Horton D.L."/>
            <person name="Alikhan N.F."/>
            <person name="Baker D."/>
            <person name="Gharbi K."/>
            <person name="Hall N."/>
            <person name="Watson M."/>
            <person name="Adriaenssens E.M."/>
            <person name="Foster-Nyarko E."/>
            <person name="Jarju S."/>
            <person name="Secka A."/>
            <person name="Antonio M."/>
            <person name="Oren A."/>
            <person name="Chaudhuri R.R."/>
            <person name="La Ragione R."/>
            <person name="Hildebrand F."/>
            <person name="Pallen M.J."/>
        </authorList>
    </citation>
    <scope>NUCLEOTIDE SEQUENCE</scope>
    <source>
        <strain evidence="5">7293</strain>
    </source>
</reference>
<dbReference type="AlphaFoldDB" id="A0A9D9E2P0"/>
<evidence type="ECO:0000256" key="1">
    <source>
        <dbReference type="ARBA" id="ARBA00008857"/>
    </source>
</evidence>
<dbReference type="GO" id="GO:0015074">
    <property type="term" value="P:DNA integration"/>
    <property type="evidence" value="ECO:0007669"/>
    <property type="project" value="InterPro"/>
</dbReference>
<dbReference type="Pfam" id="PF00589">
    <property type="entry name" value="Phage_integrase"/>
    <property type="match status" value="1"/>
</dbReference>
<dbReference type="Pfam" id="PF13102">
    <property type="entry name" value="Phage_int_SAM_5"/>
    <property type="match status" value="1"/>
</dbReference>
<accession>A0A9D9E2P0</accession>